<keyword evidence="4 8" id="KW-0863">Zinc-finger</keyword>
<dbReference type="PROSITE" id="PS50157">
    <property type="entry name" value="ZINC_FINGER_C2H2_2"/>
    <property type="match status" value="8"/>
</dbReference>
<feature type="domain" description="C2H2-type" evidence="10">
    <location>
        <begin position="347"/>
        <end position="375"/>
    </location>
</feature>
<evidence type="ECO:0000256" key="8">
    <source>
        <dbReference type="PROSITE-ProRule" id="PRU00042"/>
    </source>
</evidence>
<dbReference type="SMART" id="SM00355">
    <property type="entry name" value="ZnF_C2H2"/>
    <property type="match status" value="10"/>
</dbReference>
<sequence>MRLCFRCKPLFESITKIRSMSAETPEPWKESIEVKLEPPDEPADTPLLDEKHRLKRLRALKKLLIKADAFESLKRRYLESLERSNDDSGETATPPDEQPSEPRPSEGAAQCICELCGQTFGSSKNMLRHMDGYHTIPGVVVRRGGKSLFRCKFCELEFPARNQLLRHCQQGHADSIGRWKKSFKWQEMKQADGPKKLKGCVGCDEMSGSLEELVRHLEKSHAGSFCDICYKVFKDSSVVLLHRRVHLGQNPYACDLCPKVFKSLQHVAEHRQSHTGKRPYQCDECSLGFARVGDLNKHRNLRHAAAPSYLCTECPEAFYSATIFHRHRQKHRMAAEMGIEATRLAVFPCDQCDELFENGNDRKGHVLVRHSEGRPFACDECGKRFKAAGHLKAHKLIHSGVKTQKCDECSASFYLAGDLRRHQKTHRKKEDS</sequence>
<evidence type="ECO:0000259" key="10">
    <source>
        <dbReference type="PROSITE" id="PS50157"/>
    </source>
</evidence>
<dbReference type="PANTHER" id="PTHR24390">
    <property type="entry name" value="ZINC FINGER PROTEIN"/>
    <property type="match status" value="1"/>
</dbReference>
<evidence type="ECO:0000256" key="3">
    <source>
        <dbReference type="ARBA" id="ARBA00022737"/>
    </source>
</evidence>
<reference evidence="11" key="2">
    <citation type="submission" date="2025-05" db="UniProtKB">
        <authorList>
            <consortium name="EnsemblMetazoa"/>
        </authorList>
    </citation>
    <scope>IDENTIFICATION</scope>
    <source>
        <strain evidence="11">Foshan</strain>
    </source>
</reference>
<proteinExistence type="predicted"/>
<keyword evidence="12" id="KW-1185">Reference proteome</keyword>
<evidence type="ECO:0000256" key="2">
    <source>
        <dbReference type="ARBA" id="ARBA00022723"/>
    </source>
</evidence>
<feature type="domain" description="C2H2-type" evidence="10">
    <location>
        <begin position="111"/>
        <end position="135"/>
    </location>
</feature>
<name>A0ABM1ZY31_AEDAL</name>
<feature type="domain" description="C2H2-type" evidence="10">
    <location>
        <begin position="404"/>
        <end position="431"/>
    </location>
</feature>
<dbReference type="InterPro" id="IPR013087">
    <property type="entry name" value="Znf_C2H2_type"/>
</dbReference>
<protein>
    <recommendedName>
        <fullName evidence="10">C2H2-type domain-containing protein</fullName>
    </recommendedName>
</protein>
<evidence type="ECO:0000256" key="9">
    <source>
        <dbReference type="SAM" id="MobiDB-lite"/>
    </source>
</evidence>
<feature type="domain" description="C2H2-type" evidence="10">
    <location>
        <begin position="376"/>
        <end position="403"/>
    </location>
</feature>
<keyword evidence="7" id="KW-0539">Nucleus</keyword>
<feature type="domain" description="C2H2-type" evidence="10">
    <location>
        <begin position="252"/>
        <end position="279"/>
    </location>
</feature>
<dbReference type="PANTHER" id="PTHR24390:SF159">
    <property type="entry name" value="GROWTH FACTOR INDEPENDENT 1 TRANSCRIPTIONAL REPRESSOR"/>
    <property type="match status" value="1"/>
</dbReference>
<dbReference type="Gene3D" id="3.30.160.60">
    <property type="entry name" value="Classic Zinc Finger"/>
    <property type="match status" value="7"/>
</dbReference>
<dbReference type="Pfam" id="PF00096">
    <property type="entry name" value="zf-C2H2"/>
    <property type="match status" value="5"/>
</dbReference>
<feature type="domain" description="C2H2-type" evidence="10">
    <location>
        <begin position="224"/>
        <end position="251"/>
    </location>
</feature>
<dbReference type="EnsemblMetazoa" id="AALFPA23_022707.R33697">
    <property type="protein sequence ID" value="AALFPA23_022707.P33697"/>
    <property type="gene ID" value="AALFPA23_022707"/>
</dbReference>
<evidence type="ECO:0000256" key="6">
    <source>
        <dbReference type="ARBA" id="ARBA00023125"/>
    </source>
</evidence>
<dbReference type="Proteomes" id="UP000069940">
    <property type="component" value="Unassembled WGS sequence"/>
</dbReference>
<evidence type="ECO:0000313" key="11">
    <source>
        <dbReference type="EnsemblMetazoa" id="AALFPA23_022707.P33697"/>
    </source>
</evidence>
<dbReference type="RefSeq" id="XP_062706544.1">
    <property type="nucleotide sequence ID" value="XM_062850560.1"/>
</dbReference>
<dbReference type="PROSITE" id="PS00028">
    <property type="entry name" value="ZINC_FINGER_C2H2_1"/>
    <property type="match status" value="8"/>
</dbReference>
<feature type="domain" description="C2H2-type" evidence="10">
    <location>
        <begin position="309"/>
        <end position="336"/>
    </location>
</feature>
<evidence type="ECO:0000256" key="7">
    <source>
        <dbReference type="ARBA" id="ARBA00023242"/>
    </source>
</evidence>
<dbReference type="SUPFAM" id="SSF57667">
    <property type="entry name" value="beta-beta-alpha zinc fingers"/>
    <property type="match status" value="5"/>
</dbReference>
<comment type="subcellular location">
    <subcellularLocation>
        <location evidence="1">Nucleus</location>
    </subcellularLocation>
</comment>
<reference evidence="12" key="1">
    <citation type="journal article" date="2015" name="Proc. Natl. Acad. Sci. U.S.A.">
        <title>Genome sequence of the Asian Tiger mosquito, Aedes albopictus, reveals insights into its biology, genetics, and evolution.</title>
        <authorList>
            <person name="Chen X.G."/>
            <person name="Jiang X."/>
            <person name="Gu J."/>
            <person name="Xu M."/>
            <person name="Wu Y."/>
            <person name="Deng Y."/>
            <person name="Zhang C."/>
            <person name="Bonizzoni M."/>
            <person name="Dermauw W."/>
            <person name="Vontas J."/>
            <person name="Armbruster P."/>
            <person name="Huang X."/>
            <person name="Yang Y."/>
            <person name="Zhang H."/>
            <person name="He W."/>
            <person name="Peng H."/>
            <person name="Liu Y."/>
            <person name="Wu K."/>
            <person name="Chen J."/>
            <person name="Lirakis M."/>
            <person name="Topalis P."/>
            <person name="Van Leeuwen T."/>
            <person name="Hall A.B."/>
            <person name="Jiang X."/>
            <person name="Thorpe C."/>
            <person name="Mueller R.L."/>
            <person name="Sun C."/>
            <person name="Waterhouse R.M."/>
            <person name="Yan G."/>
            <person name="Tu Z.J."/>
            <person name="Fang X."/>
            <person name="James A.A."/>
        </authorList>
    </citation>
    <scope>NUCLEOTIDE SEQUENCE [LARGE SCALE GENOMIC DNA]</scope>
    <source>
        <strain evidence="12">Foshan</strain>
    </source>
</reference>
<feature type="domain" description="C2H2-type" evidence="10">
    <location>
        <begin position="280"/>
        <end position="308"/>
    </location>
</feature>
<accession>A0ABM1ZY31</accession>
<keyword evidence="6" id="KW-0238">DNA-binding</keyword>
<keyword evidence="3" id="KW-0677">Repeat</keyword>
<organism evidence="11 12">
    <name type="scientific">Aedes albopictus</name>
    <name type="common">Asian tiger mosquito</name>
    <name type="synonym">Stegomyia albopicta</name>
    <dbReference type="NCBI Taxonomy" id="7160"/>
    <lineage>
        <taxon>Eukaryota</taxon>
        <taxon>Metazoa</taxon>
        <taxon>Ecdysozoa</taxon>
        <taxon>Arthropoda</taxon>
        <taxon>Hexapoda</taxon>
        <taxon>Insecta</taxon>
        <taxon>Pterygota</taxon>
        <taxon>Neoptera</taxon>
        <taxon>Endopterygota</taxon>
        <taxon>Diptera</taxon>
        <taxon>Nematocera</taxon>
        <taxon>Culicoidea</taxon>
        <taxon>Culicidae</taxon>
        <taxon>Culicinae</taxon>
        <taxon>Aedini</taxon>
        <taxon>Aedes</taxon>
        <taxon>Stegomyia</taxon>
    </lineage>
</organism>
<dbReference type="InterPro" id="IPR036236">
    <property type="entry name" value="Znf_C2H2_sf"/>
</dbReference>
<evidence type="ECO:0000256" key="1">
    <source>
        <dbReference type="ARBA" id="ARBA00004123"/>
    </source>
</evidence>
<dbReference type="GeneID" id="109405613"/>
<feature type="region of interest" description="Disordered" evidence="9">
    <location>
        <begin position="81"/>
        <end position="106"/>
    </location>
</feature>
<keyword evidence="2" id="KW-0479">Metal-binding</keyword>
<evidence type="ECO:0000256" key="4">
    <source>
        <dbReference type="ARBA" id="ARBA00022771"/>
    </source>
</evidence>
<keyword evidence="5" id="KW-0862">Zinc</keyword>
<evidence type="ECO:0000256" key="5">
    <source>
        <dbReference type="ARBA" id="ARBA00022833"/>
    </source>
</evidence>
<evidence type="ECO:0000313" key="12">
    <source>
        <dbReference type="Proteomes" id="UP000069940"/>
    </source>
</evidence>